<comment type="caution">
    <text evidence="1">The sequence shown here is derived from an EMBL/GenBank/DDBJ whole genome shotgun (WGS) entry which is preliminary data.</text>
</comment>
<accession>A0A2M7GAN3</accession>
<reference evidence="1 2" key="1">
    <citation type="submission" date="2017-09" db="EMBL/GenBank/DDBJ databases">
        <title>Depth-based differentiation of microbial function through sediment-hosted aquifers and enrichment of novel symbionts in the deep terrestrial subsurface.</title>
        <authorList>
            <person name="Probst A.J."/>
            <person name="Ladd B."/>
            <person name="Jarett J.K."/>
            <person name="Geller-Mcgrath D.E."/>
            <person name="Sieber C.M."/>
            <person name="Emerson J.B."/>
            <person name="Anantharaman K."/>
            <person name="Thomas B.C."/>
            <person name="Malmstrom R."/>
            <person name="Stieglmeier M."/>
            <person name="Klingl A."/>
            <person name="Woyke T."/>
            <person name="Ryan C.M."/>
            <person name="Banfield J.F."/>
        </authorList>
    </citation>
    <scope>NUCLEOTIDE SEQUENCE [LARGE SCALE GENOMIC DNA]</scope>
    <source>
        <strain evidence="1">CG17_big_fil_post_rev_8_21_14_2_50_48_46</strain>
    </source>
</reference>
<dbReference type="EMBL" id="PFFQ01000005">
    <property type="protein sequence ID" value="PIW19207.1"/>
    <property type="molecule type" value="Genomic_DNA"/>
</dbReference>
<protein>
    <submittedName>
        <fullName evidence="1">Uncharacterized protein</fullName>
    </submittedName>
</protein>
<gene>
    <name evidence="1" type="ORF">COW36_02000</name>
</gene>
<organism evidence="1 2">
    <name type="scientific">bacterium (Candidatus Blackallbacteria) CG17_big_fil_post_rev_8_21_14_2_50_48_46</name>
    <dbReference type="NCBI Taxonomy" id="2014261"/>
    <lineage>
        <taxon>Bacteria</taxon>
        <taxon>Candidatus Blackallbacteria</taxon>
    </lineage>
</organism>
<evidence type="ECO:0000313" key="2">
    <source>
        <dbReference type="Proteomes" id="UP000231019"/>
    </source>
</evidence>
<evidence type="ECO:0000313" key="1">
    <source>
        <dbReference type="EMBL" id="PIW19207.1"/>
    </source>
</evidence>
<dbReference type="Proteomes" id="UP000231019">
    <property type="component" value="Unassembled WGS sequence"/>
</dbReference>
<name>A0A2M7GAN3_9BACT</name>
<sequence>MNLKVYTHAHQVMPCEPTSGSVTGLAVRRSESGPERLISAEPDQHPIHQQMQLEPKTNELYHPVTDALVEDTLADLRNNHPLVSKLALQRFAAQLRRLRSTELEALKEGLLTHRGRQGLSDQEQDALSRMFTLVETASENRRLRIPRMTAPLTEHYPVIGRGIGEAVSE</sequence>
<proteinExistence type="predicted"/>
<dbReference type="AlphaFoldDB" id="A0A2M7GAN3"/>